<dbReference type="GO" id="GO:0003677">
    <property type="term" value="F:DNA binding"/>
    <property type="evidence" value="ECO:0007669"/>
    <property type="project" value="TreeGrafter"/>
</dbReference>
<sequence>MDSSKTATSVMFACSAAGDLLPVYIVYKADHIWSTWTGNGLPGARYNRSRSGWFDGNIFEYWFMNIILPYFRSVPPGPKVLIGDNLVSHISINVIHKYEENEIRFVLLPLNSTHLTQPLDVSVIRPIEAAWKRTLRQWKKNNRGVIRKDVFLRLLNRALNSVETTNEKNIKSGFEATGIYPQDGNKVLNKLPTTEAQILQQEGHMARS</sequence>
<dbReference type="Pfam" id="PF03184">
    <property type="entry name" value="DDE_1"/>
    <property type="match status" value="1"/>
</dbReference>
<evidence type="ECO:0000259" key="1">
    <source>
        <dbReference type="Pfam" id="PF03184"/>
    </source>
</evidence>
<dbReference type="AlphaFoldDB" id="A0AAV8VCS8"/>
<evidence type="ECO:0000313" key="2">
    <source>
        <dbReference type="EMBL" id="KAJ8911832.1"/>
    </source>
</evidence>
<reference evidence="2 3" key="1">
    <citation type="journal article" date="2023" name="Insect Mol. Biol.">
        <title>Genome sequencing provides insights into the evolution of gene families encoding plant cell wall-degrading enzymes in longhorned beetles.</title>
        <authorList>
            <person name="Shin N.R."/>
            <person name="Okamura Y."/>
            <person name="Kirsch R."/>
            <person name="Pauchet Y."/>
        </authorList>
    </citation>
    <scope>NUCLEOTIDE SEQUENCE [LARGE SCALE GENOMIC DNA]</scope>
    <source>
        <strain evidence="2">EAD_L_NR</strain>
    </source>
</reference>
<gene>
    <name evidence="2" type="ORF">NQ315_012562</name>
</gene>
<dbReference type="InterPro" id="IPR050863">
    <property type="entry name" value="CenT-Element_Derived"/>
</dbReference>
<comment type="caution">
    <text evidence="2">The sequence shown here is derived from an EMBL/GenBank/DDBJ whole genome shotgun (WGS) entry which is preliminary data.</text>
</comment>
<accession>A0AAV8VCS8</accession>
<dbReference type="Proteomes" id="UP001159042">
    <property type="component" value="Unassembled WGS sequence"/>
</dbReference>
<organism evidence="2 3">
    <name type="scientific">Exocentrus adspersus</name>
    <dbReference type="NCBI Taxonomy" id="1586481"/>
    <lineage>
        <taxon>Eukaryota</taxon>
        <taxon>Metazoa</taxon>
        <taxon>Ecdysozoa</taxon>
        <taxon>Arthropoda</taxon>
        <taxon>Hexapoda</taxon>
        <taxon>Insecta</taxon>
        <taxon>Pterygota</taxon>
        <taxon>Neoptera</taxon>
        <taxon>Endopterygota</taxon>
        <taxon>Coleoptera</taxon>
        <taxon>Polyphaga</taxon>
        <taxon>Cucujiformia</taxon>
        <taxon>Chrysomeloidea</taxon>
        <taxon>Cerambycidae</taxon>
        <taxon>Lamiinae</taxon>
        <taxon>Acanthocinini</taxon>
        <taxon>Exocentrus</taxon>
    </lineage>
</organism>
<dbReference type="GO" id="GO:0005634">
    <property type="term" value="C:nucleus"/>
    <property type="evidence" value="ECO:0007669"/>
    <property type="project" value="TreeGrafter"/>
</dbReference>
<dbReference type="InterPro" id="IPR004875">
    <property type="entry name" value="DDE_SF_endonuclease_dom"/>
</dbReference>
<dbReference type="EMBL" id="JANEYG010000160">
    <property type="protein sequence ID" value="KAJ8911832.1"/>
    <property type="molecule type" value="Genomic_DNA"/>
</dbReference>
<proteinExistence type="predicted"/>
<protein>
    <recommendedName>
        <fullName evidence="1">DDE-1 domain-containing protein</fullName>
    </recommendedName>
</protein>
<name>A0AAV8VCS8_9CUCU</name>
<feature type="domain" description="DDE-1" evidence="1">
    <location>
        <begin position="7"/>
        <end position="163"/>
    </location>
</feature>
<dbReference type="PANTHER" id="PTHR19303:SF74">
    <property type="entry name" value="POGO TRANSPOSABLE ELEMENT WITH KRAB DOMAIN"/>
    <property type="match status" value="1"/>
</dbReference>
<dbReference type="PANTHER" id="PTHR19303">
    <property type="entry name" value="TRANSPOSON"/>
    <property type="match status" value="1"/>
</dbReference>
<evidence type="ECO:0000313" key="3">
    <source>
        <dbReference type="Proteomes" id="UP001159042"/>
    </source>
</evidence>
<keyword evidence="3" id="KW-1185">Reference proteome</keyword>